<dbReference type="SUPFAM" id="SSF51695">
    <property type="entry name" value="PLC-like phosphodiesterases"/>
    <property type="match status" value="1"/>
</dbReference>
<dbReference type="RefSeq" id="WP_182805805.1">
    <property type="nucleotide sequence ID" value="NZ_CP060007.1"/>
</dbReference>
<name>A0A7G5XKZ0_9BACT</name>
<dbReference type="PANTHER" id="PTHR46211:SF14">
    <property type="entry name" value="GLYCEROPHOSPHODIESTER PHOSPHODIESTERASE"/>
    <property type="match status" value="1"/>
</dbReference>
<dbReference type="Pfam" id="PF03009">
    <property type="entry name" value="GDPD"/>
    <property type="match status" value="1"/>
</dbReference>
<accession>A0A7G5XKZ0</accession>
<proteinExistence type="predicted"/>
<dbReference type="KEGG" id="lacs:H4075_08170"/>
<dbReference type="PROSITE" id="PS51257">
    <property type="entry name" value="PROKAR_LIPOPROTEIN"/>
    <property type="match status" value="1"/>
</dbReference>
<keyword evidence="3" id="KW-1185">Reference proteome</keyword>
<reference evidence="3" key="1">
    <citation type="submission" date="2020-08" db="EMBL/GenBank/DDBJ databases">
        <title>Lacibacter sp. S13-6-6 genome sequencing.</title>
        <authorList>
            <person name="Jin L."/>
        </authorList>
    </citation>
    <scope>NUCLEOTIDE SEQUENCE [LARGE SCALE GENOMIC DNA]</scope>
    <source>
        <strain evidence="3">S13-6-6</strain>
    </source>
</reference>
<dbReference type="AlphaFoldDB" id="A0A7G5XKZ0"/>
<gene>
    <name evidence="2" type="ORF">H4075_08170</name>
</gene>
<dbReference type="CDD" id="cd08567">
    <property type="entry name" value="GDPD_SpGDE_like"/>
    <property type="match status" value="1"/>
</dbReference>
<dbReference type="Proteomes" id="UP000515344">
    <property type="component" value="Chromosome"/>
</dbReference>
<evidence type="ECO:0000259" key="1">
    <source>
        <dbReference type="PROSITE" id="PS51704"/>
    </source>
</evidence>
<dbReference type="InterPro" id="IPR017946">
    <property type="entry name" value="PLC-like_Pdiesterase_TIM-brl"/>
</dbReference>
<feature type="domain" description="GP-PDE" evidence="1">
    <location>
        <begin position="31"/>
        <end position="298"/>
    </location>
</feature>
<dbReference type="GO" id="GO:0008081">
    <property type="term" value="F:phosphoric diester hydrolase activity"/>
    <property type="evidence" value="ECO:0007669"/>
    <property type="project" value="InterPro"/>
</dbReference>
<protein>
    <submittedName>
        <fullName evidence="2">Glycerophosphodiester phosphodiesterase</fullName>
    </submittedName>
</protein>
<dbReference type="EMBL" id="CP060007">
    <property type="protein sequence ID" value="QNA46143.1"/>
    <property type="molecule type" value="Genomic_DNA"/>
</dbReference>
<dbReference type="PROSITE" id="PS51704">
    <property type="entry name" value="GP_PDE"/>
    <property type="match status" value="1"/>
</dbReference>
<organism evidence="2 3">
    <name type="scientific">Lacibacter sediminis</name>
    <dbReference type="NCBI Taxonomy" id="2760713"/>
    <lineage>
        <taxon>Bacteria</taxon>
        <taxon>Pseudomonadati</taxon>
        <taxon>Bacteroidota</taxon>
        <taxon>Chitinophagia</taxon>
        <taxon>Chitinophagales</taxon>
        <taxon>Chitinophagaceae</taxon>
        <taxon>Lacibacter</taxon>
    </lineage>
</organism>
<evidence type="ECO:0000313" key="3">
    <source>
        <dbReference type="Proteomes" id="UP000515344"/>
    </source>
</evidence>
<dbReference type="GO" id="GO:0006629">
    <property type="term" value="P:lipid metabolic process"/>
    <property type="evidence" value="ECO:0007669"/>
    <property type="project" value="InterPro"/>
</dbReference>
<dbReference type="Gene3D" id="3.20.20.190">
    <property type="entry name" value="Phosphatidylinositol (PI) phosphodiesterase"/>
    <property type="match status" value="1"/>
</dbReference>
<sequence length="298" mass="34393">MRVFIFTLFILLIGSCTTKLMQNNVTKIEGFDKQGHRGCRGLMPENTIPAMLHALDLNVTTLELDVVITKDKQVVVSHEPFFNHDITTKPNGEAVTAAEEKGLNIFQMNYEQVKTYDVGLKPHPRFPQQKKIAAAKPLLRELFDSVAAYMQSHNRPQPYFNIETKCLPVGDGIYHPKPDEFVELLMAVIKEKKLEERVIIQSFDFRTLQYLHQHYPQMKTAMLIEDDDKRRIEKQVEALGFQPTIYSPHYSLVNAELISYCRPKKIKLIPWTVNTKEEIEQLKKMGVDGIISDYPNLF</sequence>
<dbReference type="InterPro" id="IPR030395">
    <property type="entry name" value="GP_PDE_dom"/>
</dbReference>
<dbReference type="PANTHER" id="PTHR46211">
    <property type="entry name" value="GLYCEROPHOSPHORYL DIESTER PHOSPHODIESTERASE"/>
    <property type="match status" value="1"/>
</dbReference>
<evidence type="ECO:0000313" key="2">
    <source>
        <dbReference type="EMBL" id="QNA46143.1"/>
    </source>
</evidence>